<gene>
    <name evidence="1" type="ORF">SPIL2461_LOCUS7062</name>
</gene>
<dbReference type="EMBL" id="CAJNIZ010011112">
    <property type="protein sequence ID" value="CAE7311597.1"/>
    <property type="molecule type" value="Genomic_DNA"/>
</dbReference>
<dbReference type="InterPro" id="IPR011250">
    <property type="entry name" value="OMP/PagP_B-barrel"/>
</dbReference>
<name>A0A812P027_SYMPI</name>
<evidence type="ECO:0000313" key="2">
    <source>
        <dbReference type="Proteomes" id="UP000649617"/>
    </source>
</evidence>
<reference evidence="1" key="1">
    <citation type="submission" date="2021-02" db="EMBL/GenBank/DDBJ databases">
        <authorList>
            <person name="Dougan E. K."/>
            <person name="Rhodes N."/>
            <person name="Thang M."/>
            <person name="Chan C."/>
        </authorList>
    </citation>
    <scope>NUCLEOTIDE SEQUENCE</scope>
</reference>
<evidence type="ECO:0000313" key="1">
    <source>
        <dbReference type="EMBL" id="CAE7311597.1"/>
    </source>
</evidence>
<dbReference type="AlphaFoldDB" id="A0A812P027"/>
<keyword evidence="2" id="KW-1185">Reference proteome</keyword>
<organism evidence="1 2">
    <name type="scientific">Symbiodinium pilosum</name>
    <name type="common">Dinoflagellate</name>
    <dbReference type="NCBI Taxonomy" id="2952"/>
    <lineage>
        <taxon>Eukaryota</taxon>
        <taxon>Sar</taxon>
        <taxon>Alveolata</taxon>
        <taxon>Dinophyceae</taxon>
        <taxon>Suessiales</taxon>
        <taxon>Symbiodiniaceae</taxon>
        <taxon>Symbiodinium</taxon>
    </lineage>
</organism>
<dbReference type="SUPFAM" id="SSF56925">
    <property type="entry name" value="OMPA-like"/>
    <property type="match status" value="1"/>
</dbReference>
<protein>
    <submittedName>
        <fullName evidence="1">Uncharacterized protein</fullName>
    </submittedName>
</protein>
<comment type="caution">
    <text evidence="1">The sequence shown here is derived from an EMBL/GenBank/DDBJ whole genome shotgun (WGS) entry which is preliminary data.</text>
</comment>
<sequence>MLALSACTTTKQMDHWQAEDFSRSQIDNVLVVAVTSNQTHRFLFEKEIERRILKSGHQGVTSLAVLGDSYPTKEAVEAYVEKHNIDYVMATKLSNFEEEKDYVPESVRTYYTGPYYAGYGSYYGGGNTVTMVREGYTDVRTTMILVTTIFDTETGEPVWRLNAVLPLLLLWWSLSPAHAEDAEIPSTLAQQYTQVWLGTTDADEAWSINDPASGDELRGDYANLPLGGGVSQMLWGERAQYGFEGGGLVSWKSDKVEFAGGNPGLKVSVEGEFFMLDFFMGGVVAVRPTPWLRLYAAAGPSIAWGYLSGDDDAEEEGGLLVNGPNSFLIIELGDSSNDFSVSAYARAGIEVELRNGITLGASARYVEHDFDFSGRRALALDDTQFFLTLGGRL</sequence>
<proteinExistence type="predicted"/>
<accession>A0A812P027</accession>
<dbReference type="Proteomes" id="UP000649617">
    <property type="component" value="Unassembled WGS sequence"/>
</dbReference>